<name>A0A9X0CKF7_9CNID</name>
<evidence type="ECO:0000256" key="1">
    <source>
        <dbReference type="SAM" id="MobiDB-lite"/>
    </source>
</evidence>
<sequence length="84" mass="9453">MSGAKVIDSSRANKWNLPGNHRLSTQLRHGHVTKETKSSGGKGERAWDRGCSVSCDGKNALPIRTIFIYNRLAVRHSRFLNKNY</sequence>
<organism evidence="2 3">
    <name type="scientific">Desmophyllum pertusum</name>
    <dbReference type="NCBI Taxonomy" id="174260"/>
    <lineage>
        <taxon>Eukaryota</taxon>
        <taxon>Metazoa</taxon>
        <taxon>Cnidaria</taxon>
        <taxon>Anthozoa</taxon>
        <taxon>Hexacorallia</taxon>
        <taxon>Scleractinia</taxon>
        <taxon>Caryophylliina</taxon>
        <taxon>Caryophylliidae</taxon>
        <taxon>Desmophyllum</taxon>
    </lineage>
</organism>
<protein>
    <submittedName>
        <fullName evidence="2">Uncharacterized protein</fullName>
    </submittedName>
</protein>
<reference evidence="2" key="1">
    <citation type="submission" date="2023-01" db="EMBL/GenBank/DDBJ databases">
        <title>Genome assembly of the deep-sea coral Lophelia pertusa.</title>
        <authorList>
            <person name="Herrera S."/>
            <person name="Cordes E."/>
        </authorList>
    </citation>
    <scope>NUCLEOTIDE SEQUENCE</scope>
    <source>
        <strain evidence="2">USNM1676648</strain>
        <tissue evidence="2">Polyp</tissue>
    </source>
</reference>
<gene>
    <name evidence="2" type="ORF">OS493_014402</name>
</gene>
<feature type="compositionally biased region" description="Basic and acidic residues" evidence="1">
    <location>
        <begin position="32"/>
        <end position="47"/>
    </location>
</feature>
<proteinExistence type="predicted"/>
<evidence type="ECO:0000313" key="2">
    <source>
        <dbReference type="EMBL" id="KAJ7361762.1"/>
    </source>
</evidence>
<dbReference type="Proteomes" id="UP001163046">
    <property type="component" value="Unassembled WGS sequence"/>
</dbReference>
<dbReference type="AlphaFoldDB" id="A0A9X0CKF7"/>
<feature type="region of interest" description="Disordered" evidence="1">
    <location>
        <begin position="1"/>
        <end position="47"/>
    </location>
</feature>
<dbReference type="EMBL" id="MU827308">
    <property type="protein sequence ID" value="KAJ7361762.1"/>
    <property type="molecule type" value="Genomic_DNA"/>
</dbReference>
<accession>A0A9X0CKF7</accession>
<comment type="caution">
    <text evidence="2">The sequence shown here is derived from an EMBL/GenBank/DDBJ whole genome shotgun (WGS) entry which is preliminary data.</text>
</comment>
<evidence type="ECO:0000313" key="3">
    <source>
        <dbReference type="Proteomes" id="UP001163046"/>
    </source>
</evidence>
<keyword evidence="3" id="KW-1185">Reference proteome</keyword>